<keyword evidence="3" id="KW-1185">Reference proteome</keyword>
<dbReference type="RefSeq" id="WP_270055805.1">
    <property type="nucleotide sequence ID" value="NZ_CP115149.1"/>
</dbReference>
<evidence type="ECO:0000259" key="1">
    <source>
        <dbReference type="Pfam" id="PF02540"/>
    </source>
</evidence>
<dbReference type="Proteomes" id="UP001212803">
    <property type="component" value="Chromosome"/>
</dbReference>
<reference evidence="2 3" key="1">
    <citation type="journal article" date="2023" name="ISME J.">
        <title>Thermophilic Dehalococcoidia with unusual traits shed light on an unexpected past.</title>
        <authorList>
            <person name="Palmer M."/>
            <person name="Covington J.K."/>
            <person name="Zhou E.M."/>
            <person name="Thomas S.C."/>
            <person name="Habib N."/>
            <person name="Seymour C.O."/>
            <person name="Lai D."/>
            <person name="Johnston J."/>
            <person name="Hashimi A."/>
            <person name="Jiao J.Y."/>
            <person name="Muok A.R."/>
            <person name="Liu L."/>
            <person name="Xian W.D."/>
            <person name="Zhi X.Y."/>
            <person name="Li M.M."/>
            <person name="Silva L.P."/>
            <person name="Bowen B.P."/>
            <person name="Louie K."/>
            <person name="Briegel A."/>
            <person name="Pett-Ridge J."/>
            <person name="Weber P.K."/>
            <person name="Tocheva E.I."/>
            <person name="Woyke T."/>
            <person name="Northen T.R."/>
            <person name="Mayali X."/>
            <person name="Li W.J."/>
            <person name="Hedlund B.P."/>
        </authorList>
    </citation>
    <scope>NUCLEOTIDE SEQUENCE [LARGE SCALE GENOMIC DNA]</scope>
    <source>
        <strain evidence="2 3">YIM 72310</strain>
    </source>
</reference>
<evidence type="ECO:0000313" key="3">
    <source>
        <dbReference type="Proteomes" id="UP001212803"/>
    </source>
</evidence>
<evidence type="ECO:0000313" key="2">
    <source>
        <dbReference type="EMBL" id="WBL35278.1"/>
    </source>
</evidence>
<sequence length="68" mass="7312">MLEMMAEVFAGGEPGTAEENLQARQRGNVLMTISNRTGAIVLTTGNKSEMATGYAERSTGTWRAGMRC</sequence>
<dbReference type="InterPro" id="IPR022310">
    <property type="entry name" value="NAD/GMP_synthase"/>
</dbReference>
<dbReference type="EMBL" id="CP115149">
    <property type="protein sequence ID" value="WBL35278.1"/>
    <property type="molecule type" value="Genomic_DNA"/>
</dbReference>
<feature type="domain" description="NAD/GMP synthase" evidence="1">
    <location>
        <begin position="7"/>
        <end position="55"/>
    </location>
</feature>
<organism evidence="2 3">
    <name type="scientific">Tepidiforma flava</name>
    <dbReference type="NCBI Taxonomy" id="3004094"/>
    <lineage>
        <taxon>Bacteria</taxon>
        <taxon>Bacillati</taxon>
        <taxon>Chloroflexota</taxon>
        <taxon>Tepidiformia</taxon>
        <taxon>Tepidiformales</taxon>
        <taxon>Tepidiformaceae</taxon>
        <taxon>Tepidiforma</taxon>
    </lineage>
</organism>
<dbReference type="Gene3D" id="3.40.50.620">
    <property type="entry name" value="HUPs"/>
    <property type="match status" value="1"/>
</dbReference>
<dbReference type="InterPro" id="IPR014729">
    <property type="entry name" value="Rossmann-like_a/b/a_fold"/>
</dbReference>
<gene>
    <name evidence="2" type="ORF">O0235_10850</name>
</gene>
<name>A0ABY7M5M5_9CHLR</name>
<dbReference type="Pfam" id="PF02540">
    <property type="entry name" value="NAD_synthase"/>
    <property type="match status" value="1"/>
</dbReference>
<protein>
    <recommendedName>
        <fullName evidence="1">NAD/GMP synthase domain-containing protein</fullName>
    </recommendedName>
</protein>
<dbReference type="SUPFAM" id="SSF52402">
    <property type="entry name" value="Adenine nucleotide alpha hydrolases-like"/>
    <property type="match status" value="1"/>
</dbReference>
<accession>A0ABY7M5M5</accession>
<proteinExistence type="predicted"/>